<organism evidence="3 4">
    <name type="scientific">Kazachstania africana (strain ATCC 22294 / BCRC 22015 / CBS 2517 / CECT 1963 / NBRC 1671 / NRRL Y-8276)</name>
    <name type="common">Yeast</name>
    <name type="synonym">Kluyveromyces africanus</name>
    <dbReference type="NCBI Taxonomy" id="1071382"/>
    <lineage>
        <taxon>Eukaryota</taxon>
        <taxon>Fungi</taxon>
        <taxon>Dikarya</taxon>
        <taxon>Ascomycota</taxon>
        <taxon>Saccharomycotina</taxon>
        <taxon>Saccharomycetes</taxon>
        <taxon>Saccharomycetales</taxon>
        <taxon>Saccharomycetaceae</taxon>
        <taxon>Kazachstania</taxon>
    </lineage>
</organism>
<evidence type="ECO:0000256" key="1">
    <source>
        <dbReference type="SAM" id="Coils"/>
    </source>
</evidence>
<feature type="region of interest" description="Disordered" evidence="2">
    <location>
        <begin position="61"/>
        <end position="105"/>
    </location>
</feature>
<keyword evidence="1" id="KW-0175">Coiled coil</keyword>
<evidence type="ECO:0000313" key="4">
    <source>
        <dbReference type="Proteomes" id="UP000005220"/>
    </source>
</evidence>
<evidence type="ECO:0000256" key="2">
    <source>
        <dbReference type="SAM" id="MobiDB-lite"/>
    </source>
</evidence>
<dbReference type="OrthoDB" id="21221at2759"/>
<keyword evidence="4" id="KW-1185">Reference proteome</keyword>
<reference evidence="3 4" key="1">
    <citation type="journal article" date="2011" name="Proc. Natl. Acad. Sci. U.S.A.">
        <title>Evolutionary erosion of yeast sex chromosomes by mating-type switching accidents.</title>
        <authorList>
            <person name="Gordon J.L."/>
            <person name="Armisen D."/>
            <person name="Proux-Wera E."/>
            <person name="Oheigeartaigh S.S."/>
            <person name="Byrne K.P."/>
            <person name="Wolfe K.H."/>
        </authorList>
    </citation>
    <scope>NUCLEOTIDE SEQUENCE [LARGE SCALE GENOMIC DNA]</scope>
    <source>
        <strain evidence="4">ATCC 22294 / BCRC 22015 / CBS 2517 / CECT 1963 / NBRC 1671 / NRRL Y-8276</strain>
    </source>
</reference>
<feature type="coiled-coil region" evidence="1">
    <location>
        <begin position="110"/>
        <end position="177"/>
    </location>
</feature>
<evidence type="ECO:0000313" key="3">
    <source>
        <dbReference type="EMBL" id="CCF57047.1"/>
    </source>
</evidence>
<dbReference type="GeneID" id="13885610"/>
<dbReference type="KEGG" id="kaf:KAFR_0C00520"/>
<dbReference type="FunCoup" id="H2ARP7">
    <property type="interactions" value="60"/>
</dbReference>
<dbReference type="RefSeq" id="XP_003956182.1">
    <property type="nucleotide sequence ID" value="XM_003956133.1"/>
</dbReference>
<feature type="coiled-coil region" evidence="1">
    <location>
        <begin position="231"/>
        <end position="258"/>
    </location>
</feature>
<dbReference type="eggNOG" id="ENOG502S20W">
    <property type="taxonomic scope" value="Eukaryota"/>
</dbReference>
<sequence>MNYMNYTFDPQQQQNIPSSSIDASFSNLSFNNGSSNTTNGSQLYDSNIKYMHFNNNVSANTSLDLENSNSNNNNNNNNNSNNSNTNSSNNNNNSSNNKSSSNNNSYDETIEKLKVNLQIKDSQIESLENEIIALKNLFNKKATNDTIQIPKNIENIIIKLSDTLAEKESQLSKTQETLETILTSISLNPTNGITENGRYDVETISHKLLNKLEILTNENDKMSKMLSFGRSKELQIKSNLLELENAELKKRVTDLEKKLSQK</sequence>
<dbReference type="Proteomes" id="UP000005220">
    <property type="component" value="Chromosome 3"/>
</dbReference>
<gene>
    <name evidence="3" type="primary">KAFR0C00520</name>
    <name evidence="3" type="ORF">KAFR_0C00520</name>
</gene>
<name>H2ARP7_KAZAF</name>
<feature type="compositionally biased region" description="Low complexity" evidence="2">
    <location>
        <begin position="67"/>
        <end position="105"/>
    </location>
</feature>
<dbReference type="STRING" id="1071382.H2ARP7"/>
<dbReference type="EMBL" id="HE650823">
    <property type="protein sequence ID" value="CCF57047.1"/>
    <property type="molecule type" value="Genomic_DNA"/>
</dbReference>
<protein>
    <submittedName>
        <fullName evidence="3">Uncharacterized protein</fullName>
    </submittedName>
</protein>
<dbReference type="InParanoid" id="H2ARP7"/>
<dbReference type="HOGENOM" id="CLU_067405_1_0_1"/>
<proteinExistence type="predicted"/>
<feature type="region of interest" description="Disordered" evidence="2">
    <location>
        <begin position="1"/>
        <end position="20"/>
    </location>
</feature>
<accession>H2ARP7</accession>
<dbReference type="AlphaFoldDB" id="H2ARP7"/>